<evidence type="ECO:0000256" key="14">
    <source>
        <dbReference type="ARBA" id="ARBA00022737"/>
    </source>
</evidence>
<comment type="function">
    <text evidence="26">The processed protein kinase Xa21 chain released by protein cleavage after X.oryzae pv. oryzae protein Ax21 detection translocates into the nucleus where it can bind and regulate WRKY62, a transcription factor. Confers resistance to the bacterial pathogen X.oryzae pv. oryzae (Xoo).</text>
</comment>
<feature type="domain" description="Protein kinase" evidence="31">
    <location>
        <begin position="675"/>
        <end position="973"/>
    </location>
</feature>
<dbReference type="SMART" id="SM00365">
    <property type="entry name" value="LRR_SD22"/>
    <property type="match status" value="7"/>
</dbReference>
<evidence type="ECO:0000256" key="6">
    <source>
        <dbReference type="ARBA" id="ARBA00012513"/>
    </source>
</evidence>
<keyword evidence="11" id="KW-0808">Transferase</keyword>
<dbReference type="Gene3D" id="3.30.200.20">
    <property type="entry name" value="Phosphorylase Kinase, domain 1"/>
    <property type="match status" value="1"/>
</dbReference>
<evidence type="ECO:0000256" key="18">
    <source>
        <dbReference type="ARBA" id="ARBA00022840"/>
    </source>
</evidence>
<keyword evidence="22" id="KW-0325">Glycoprotein</keyword>
<dbReference type="Gene3D" id="1.10.510.10">
    <property type="entry name" value="Transferase(Phosphotransferase) domain 1"/>
    <property type="match status" value="1"/>
</dbReference>
<evidence type="ECO:0000256" key="11">
    <source>
        <dbReference type="ARBA" id="ARBA00022679"/>
    </source>
</evidence>
<evidence type="ECO:0000256" key="20">
    <source>
        <dbReference type="ARBA" id="ARBA00023136"/>
    </source>
</evidence>
<dbReference type="SMART" id="SM00220">
    <property type="entry name" value="S_TKc"/>
    <property type="match status" value="1"/>
</dbReference>
<reference evidence="33" key="2">
    <citation type="submission" date="2013-12" db="EMBL/GenBank/DDBJ databases">
        <authorList>
            <person name="Yu Y."/>
            <person name="Lee S."/>
            <person name="de Baynast K."/>
            <person name="Wissotski M."/>
            <person name="Liu L."/>
            <person name="Talag J."/>
            <person name="Goicoechea J."/>
            <person name="Angelova A."/>
            <person name="Jetty R."/>
            <person name="Kudrna D."/>
            <person name="Golser W."/>
            <person name="Rivera L."/>
            <person name="Zhang J."/>
            <person name="Wing R."/>
        </authorList>
    </citation>
    <scope>NUCLEOTIDE SEQUENCE</scope>
</reference>
<evidence type="ECO:0000256" key="12">
    <source>
        <dbReference type="ARBA" id="ARBA00022692"/>
    </source>
</evidence>
<dbReference type="InterPro" id="IPR032675">
    <property type="entry name" value="LRR_dom_sf"/>
</dbReference>
<evidence type="ECO:0000256" key="24">
    <source>
        <dbReference type="ARBA" id="ARBA00048679"/>
    </source>
</evidence>
<evidence type="ECO:0000256" key="15">
    <source>
        <dbReference type="ARBA" id="ARBA00022741"/>
    </source>
</evidence>
<sequence length="985" mass="107748">MVNKMKLTAQMLLFIICALFPGAHRATCSIAYGEEIDHMFLLDFKKSISTDPHGVLASWNDSSHFCEWTGVSCRNIKHLRRATILDVSNLGLVGTISPSLGNMTFLTVLNLSHNSFLGEIPSLGHMRRLKILNFESNSLQGRIPSELANCTNLRELYLLMNHFVGEIPTDIESLLKLSILDLSRNNLSGIIPPSLGNISGLSMLITTENLLEGRIPNELGRLSHLTVLAIGSNKLSGGIPQSIFNISSLKAMSLERNQLRMAYLPSDLGTTLHNLKLIYLDYNQFAGPIPPSLSNASQSDDKQSWMFMDVLKNCSSLQTLALFQNQLAGKLPSSVGNLSSELQFLLLGKNKISGSVPSSIGNLQGLTNLGLDSNNFDGLITKWIGNFKVMQKLFLSGNSFVGPIPSSIGNLSQLFYLTLASNKFEGSIPATIGQLQHLQILDFSHNELNGSIPVDLFNLPAAITFDLSHNILNGILPREIGNAKQLSEIDISSNKIYGKIPETIGNCESFETIIMGNNLLEGKIPSSLANLKNLQLLDLSHNSLSGPVPGFLGSLKMLHTLDLSHNYLQGEVPRNGVFTNATAFILTGNQNLCGGVTELHLAPCPVVPSRKRRLPHSLKIVILVACPMLVLALIVVVLLFRKKKLEQKSLMVPSVLDMHLPQISHMDLAKSTNNFSPSNLIGKGAHGSVYRGFIGHLQTDVAVKVFNLEMQGAEHSFLVECQTLRSINHQNLVTVLTACSSIDPRGNEFKAIVYEFMPKGNSDELIHSQRSNEHVVRHIILAQRLNIAIDMANALDYLHHGTRPPVVHCDLKPSNVLLDDDMGAHISDFGLAKLRNDVSLSAGCSTSSVGLRGTIGYATPEYATGGHISTTGDVYSFGILILEMLTGKRPTDAIFTEGLSIISFVQMNFPNNITTIIDEYLQEDGDNLNNKTQSTCHGRVHDCIQSMLEIGLACTQQLPKERPNMQEVARKLLATRVAYHRSSGC</sequence>
<evidence type="ECO:0000256" key="26">
    <source>
        <dbReference type="ARBA" id="ARBA00056628"/>
    </source>
</evidence>
<protein>
    <recommendedName>
        <fullName evidence="27">Receptor kinase-like protein Xa21</fullName>
        <ecNumber evidence="6">2.7.11.1</ecNumber>
    </recommendedName>
</protein>
<dbReference type="InterPro" id="IPR001245">
    <property type="entry name" value="Ser-Thr/Tyr_kinase_cat_dom"/>
</dbReference>
<dbReference type="Gramene" id="LPERR12G11140.1">
    <property type="protein sequence ID" value="LPERR12G11140.1"/>
    <property type="gene ID" value="LPERR12G11140"/>
</dbReference>
<dbReference type="PANTHER" id="PTHR45974:SF272">
    <property type="entry name" value="LEUCINE RICH REPEAT FAMILY PROTEIN, EXPRESSED"/>
    <property type="match status" value="1"/>
</dbReference>
<organism evidence="32 33">
    <name type="scientific">Leersia perrieri</name>
    <dbReference type="NCBI Taxonomy" id="77586"/>
    <lineage>
        <taxon>Eukaryota</taxon>
        <taxon>Viridiplantae</taxon>
        <taxon>Streptophyta</taxon>
        <taxon>Embryophyta</taxon>
        <taxon>Tracheophyta</taxon>
        <taxon>Spermatophyta</taxon>
        <taxon>Magnoliopsida</taxon>
        <taxon>Liliopsida</taxon>
        <taxon>Poales</taxon>
        <taxon>Poaceae</taxon>
        <taxon>BOP clade</taxon>
        <taxon>Oryzoideae</taxon>
        <taxon>Oryzeae</taxon>
        <taxon>Oryzinae</taxon>
        <taxon>Leersia</taxon>
    </lineage>
</organism>
<evidence type="ECO:0000256" key="7">
    <source>
        <dbReference type="ARBA" id="ARBA00022475"/>
    </source>
</evidence>
<dbReference type="SMART" id="SM00369">
    <property type="entry name" value="LRR_TYP"/>
    <property type="match status" value="7"/>
</dbReference>
<evidence type="ECO:0000256" key="21">
    <source>
        <dbReference type="ARBA" id="ARBA00023170"/>
    </source>
</evidence>
<keyword evidence="20 29" id="KW-0472">Membrane</keyword>
<dbReference type="PROSITE" id="PS50011">
    <property type="entry name" value="PROTEIN_KINASE_DOM"/>
    <property type="match status" value="1"/>
</dbReference>
<dbReference type="SUPFAM" id="SSF56112">
    <property type="entry name" value="Protein kinase-like (PK-like)"/>
    <property type="match status" value="1"/>
</dbReference>
<comment type="catalytic activity">
    <reaction evidence="23">
        <text>L-threonyl-[protein] + ATP = O-phospho-L-threonyl-[protein] + ADP + H(+)</text>
        <dbReference type="Rhea" id="RHEA:46608"/>
        <dbReference type="Rhea" id="RHEA-COMP:11060"/>
        <dbReference type="Rhea" id="RHEA-COMP:11605"/>
        <dbReference type="ChEBI" id="CHEBI:15378"/>
        <dbReference type="ChEBI" id="CHEBI:30013"/>
        <dbReference type="ChEBI" id="CHEBI:30616"/>
        <dbReference type="ChEBI" id="CHEBI:61977"/>
        <dbReference type="ChEBI" id="CHEBI:456216"/>
        <dbReference type="EC" id="2.7.11.1"/>
    </reaction>
</comment>
<dbReference type="GO" id="GO:0005886">
    <property type="term" value="C:plasma membrane"/>
    <property type="evidence" value="ECO:0007669"/>
    <property type="project" value="UniProtKB-SubCell"/>
</dbReference>
<dbReference type="Pfam" id="PF07714">
    <property type="entry name" value="PK_Tyr_Ser-Thr"/>
    <property type="match status" value="1"/>
</dbReference>
<evidence type="ECO:0000256" key="29">
    <source>
        <dbReference type="SAM" id="Phobius"/>
    </source>
</evidence>
<evidence type="ECO:0000256" key="19">
    <source>
        <dbReference type="ARBA" id="ARBA00022989"/>
    </source>
</evidence>
<evidence type="ECO:0000256" key="17">
    <source>
        <dbReference type="ARBA" id="ARBA00022824"/>
    </source>
</evidence>
<keyword evidence="10" id="KW-0433">Leucine-rich repeat</keyword>
<evidence type="ECO:0000256" key="28">
    <source>
        <dbReference type="PROSITE-ProRule" id="PRU10141"/>
    </source>
</evidence>
<evidence type="ECO:0000256" key="23">
    <source>
        <dbReference type="ARBA" id="ARBA00047899"/>
    </source>
</evidence>
<evidence type="ECO:0000256" key="9">
    <source>
        <dbReference type="ARBA" id="ARBA00022553"/>
    </source>
</evidence>
<dbReference type="PRINTS" id="PR00019">
    <property type="entry name" value="LEURICHRPT"/>
</dbReference>
<dbReference type="AlphaFoldDB" id="A0A0D9XZQ0"/>
<dbReference type="InterPro" id="IPR013210">
    <property type="entry name" value="LRR_N_plant-typ"/>
</dbReference>
<reference evidence="32" key="3">
    <citation type="submission" date="2015-04" db="UniProtKB">
        <authorList>
            <consortium name="EnsemblPlants"/>
        </authorList>
    </citation>
    <scope>IDENTIFICATION</scope>
</reference>
<keyword evidence="19 29" id="KW-1133">Transmembrane helix</keyword>
<dbReference type="InterPro" id="IPR003591">
    <property type="entry name" value="Leu-rich_rpt_typical-subtyp"/>
</dbReference>
<dbReference type="InterPro" id="IPR017441">
    <property type="entry name" value="Protein_kinase_ATP_BS"/>
</dbReference>
<dbReference type="PROSITE" id="PS51450">
    <property type="entry name" value="LRR"/>
    <property type="match status" value="1"/>
</dbReference>
<evidence type="ECO:0000313" key="32">
    <source>
        <dbReference type="EnsemblPlants" id="LPERR12G11140.1"/>
    </source>
</evidence>
<keyword evidence="33" id="KW-1185">Reference proteome</keyword>
<comment type="catalytic activity">
    <reaction evidence="24">
        <text>L-seryl-[protein] + ATP = O-phospho-L-seryl-[protein] + ADP + H(+)</text>
        <dbReference type="Rhea" id="RHEA:17989"/>
        <dbReference type="Rhea" id="RHEA-COMP:9863"/>
        <dbReference type="Rhea" id="RHEA-COMP:11604"/>
        <dbReference type="ChEBI" id="CHEBI:15378"/>
        <dbReference type="ChEBI" id="CHEBI:29999"/>
        <dbReference type="ChEBI" id="CHEBI:30616"/>
        <dbReference type="ChEBI" id="CHEBI:83421"/>
        <dbReference type="ChEBI" id="CHEBI:456216"/>
        <dbReference type="EC" id="2.7.11.1"/>
    </reaction>
</comment>
<dbReference type="eggNOG" id="ENOG502RRST">
    <property type="taxonomic scope" value="Eukaryota"/>
</dbReference>
<evidence type="ECO:0000313" key="33">
    <source>
        <dbReference type="Proteomes" id="UP000032180"/>
    </source>
</evidence>
<evidence type="ECO:0000256" key="3">
    <source>
        <dbReference type="ARBA" id="ARBA00004389"/>
    </source>
</evidence>
<dbReference type="GO" id="GO:0004674">
    <property type="term" value="F:protein serine/threonine kinase activity"/>
    <property type="evidence" value="ECO:0007669"/>
    <property type="project" value="UniProtKB-KW"/>
</dbReference>
<dbReference type="InterPro" id="IPR011009">
    <property type="entry name" value="Kinase-like_dom_sf"/>
</dbReference>
<dbReference type="FunFam" id="3.30.200.20:FF:000432">
    <property type="entry name" value="LRR receptor-like serine/threonine-protein kinase EFR"/>
    <property type="match status" value="1"/>
</dbReference>
<dbReference type="InterPro" id="IPR001611">
    <property type="entry name" value="Leu-rich_rpt"/>
</dbReference>
<evidence type="ECO:0000256" key="13">
    <source>
        <dbReference type="ARBA" id="ARBA00022729"/>
    </source>
</evidence>
<evidence type="ECO:0000256" key="16">
    <source>
        <dbReference type="ARBA" id="ARBA00022777"/>
    </source>
</evidence>
<dbReference type="HOGENOM" id="CLU_000288_22_0_1"/>
<evidence type="ECO:0000256" key="22">
    <source>
        <dbReference type="ARBA" id="ARBA00023180"/>
    </source>
</evidence>
<dbReference type="FunFam" id="3.80.10.10:FF:000095">
    <property type="entry name" value="LRR receptor-like serine/threonine-protein kinase GSO1"/>
    <property type="match status" value="1"/>
</dbReference>
<comment type="function">
    <text evidence="25">Receptor kinase that detects X.oryzae pv. oryzae protein Ax21 to promote innate immunity. Following X.oryzae pv. oryzae protein Ax21 detection, undergoes cleavage, releasing the processed protein kinase Xa21 chain.</text>
</comment>
<dbReference type="InterPro" id="IPR000719">
    <property type="entry name" value="Prot_kinase_dom"/>
</dbReference>
<dbReference type="Pfam" id="PF13855">
    <property type="entry name" value="LRR_8"/>
    <property type="match status" value="1"/>
</dbReference>
<comment type="cofactor">
    <cofactor evidence="1">
        <name>Mn(2+)</name>
        <dbReference type="ChEBI" id="CHEBI:29035"/>
    </cofactor>
</comment>
<dbReference type="InterPro" id="IPR008271">
    <property type="entry name" value="Ser/Thr_kinase_AS"/>
</dbReference>
<dbReference type="EnsemblPlants" id="LPERR12G11140.1">
    <property type="protein sequence ID" value="LPERR12G11140.1"/>
    <property type="gene ID" value="LPERR12G11140"/>
</dbReference>
<keyword evidence="8" id="KW-0723">Serine/threonine-protein kinase</keyword>
<evidence type="ECO:0000256" key="8">
    <source>
        <dbReference type="ARBA" id="ARBA00022527"/>
    </source>
</evidence>
<dbReference type="EC" id="2.7.11.1" evidence="6"/>
<keyword evidence="21" id="KW-0675">Receptor</keyword>
<feature type="signal peptide" evidence="30">
    <location>
        <begin position="1"/>
        <end position="25"/>
    </location>
</feature>
<comment type="similarity">
    <text evidence="5">Belongs to the protein kinase superfamily. Ser/Thr protein kinase family.</text>
</comment>
<dbReference type="Gene3D" id="3.80.10.10">
    <property type="entry name" value="Ribonuclease Inhibitor"/>
    <property type="match status" value="3"/>
</dbReference>
<keyword evidence="12 29" id="KW-0812">Transmembrane</keyword>
<keyword evidence="14" id="KW-0677">Repeat</keyword>
<evidence type="ECO:0000256" key="27">
    <source>
        <dbReference type="ARBA" id="ARBA00072040"/>
    </source>
</evidence>
<evidence type="ECO:0000256" key="1">
    <source>
        <dbReference type="ARBA" id="ARBA00001936"/>
    </source>
</evidence>
<keyword evidence="9" id="KW-0597">Phosphoprotein</keyword>
<evidence type="ECO:0000256" key="2">
    <source>
        <dbReference type="ARBA" id="ARBA00004162"/>
    </source>
</evidence>
<dbReference type="Proteomes" id="UP000032180">
    <property type="component" value="Chromosome 12"/>
</dbReference>
<dbReference type="Pfam" id="PF08263">
    <property type="entry name" value="LRRNT_2"/>
    <property type="match status" value="1"/>
</dbReference>
<feature type="chain" id="PRO_5002350921" description="Receptor kinase-like protein Xa21" evidence="30">
    <location>
        <begin position="26"/>
        <end position="985"/>
    </location>
</feature>
<keyword evidence="17" id="KW-0256">Endoplasmic reticulum</keyword>
<evidence type="ECO:0000256" key="10">
    <source>
        <dbReference type="ARBA" id="ARBA00022614"/>
    </source>
</evidence>
<dbReference type="PROSITE" id="PS00108">
    <property type="entry name" value="PROTEIN_KINASE_ST"/>
    <property type="match status" value="1"/>
</dbReference>
<accession>A0A0D9XZQ0</accession>
<dbReference type="PROSITE" id="PS00107">
    <property type="entry name" value="PROTEIN_KINASE_ATP"/>
    <property type="match status" value="1"/>
</dbReference>
<evidence type="ECO:0000256" key="4">
    <source>
        <dbReference type="ARBA" id="ARBA00004479"/>
    </source>
</evidence>
<keyword evidence="18 28" id="KW-0067">ATP-binding</keyword>
<keyword evidence="15 28" id="KW-0547">Nucleotide-binding</keyword>
<dbReference type="SUPFAM" id="SSF52058">
    <property type="entry name" value="L domain-like"/>
    <property type="match status" value="2"/>
</dbReference>
<name>A0A0D9XZQ0_9ORYZ</name>
<keyword evidence="13 30" id="KW-0732">Signal</keyword>
<keyword evidence="7" id="KW-1003">Cell membrane</keyword>
<feature type="transmembrane region" description="Helical" evidence="29">
    <location>
        <begin position="620"/>
        <end position="640"/>
    </location>
</feature>
<evidence type="ECO:0000256" key="5">
    <source>
        <dbReference type="ARBA" id="ARBA00008684"/>
    </source>
</evidence>
<dbReference type="FunFam" id="3.80.10.10:FF:000288">
    <property type="entry name" value="LRR receptor-like serine/threonine-protein kinase EFR"/>
    <property type="match status" value="1"/>
</dbReference>
<proteinExistence type="inferred from homology"/>
<dbReference type="FunFam" id="1.10.510.10:FF:000358">
    <property type="entry name" value="Putative leucine-rich repeat receptor-like serine/threonine-protein kinase"/>
    <property type="match status" value="1"/>
</dbReference>
<evidence type="ECO:0000256" key="25">
    <source>
        <dbReference type="ARBA" id="ARBA00054320"/>
    </source>
</evidence>
<dbReference type="GO" id="GO:0005789">
    <property type="term" value="C:endoplasmic reticulum membrane"/>
    <property type="evidence" value="ECO:0007669"/>
    <property type="project" value="UniProtKB-SubCell"/>
</dbReference>
<evidence type="ECO:0000259" key="31">
    <source>
        <dbReference type="PROSITE" id="PS50011"/>
    </source>
</evidence>
<evidence type="ECO:0000256" key="30">
    <source>
        <dbReference type="SAM" id="SignalP"/>
    </source>
</evidence>
<feature type="binding site" evidence="28">
    <location>
        <position position="704"/>
    </location>
    <ligand>
        <name>ATP</name>
        <dbReference type="ChEBI" id="CHEBI:30616"/>
    </ligand>
</feature>
<reference evidence="32 33" key="1">
    <citation type="submission" date="2012-08" db="EMBL/GenBank/DDBJ databases">
        <title>Oryza genome evolution.</title>
        <authorList>
            <person name="Wing R.A."/>
        </authorList>
    </citation>
    <scope>NUCLEOTIDE SEQUENCE</scope>
</reference>
<comment type="subcellular location">
    <subcellularLocation>
        <location evidence="2">Cell membrane</location>
        <topology evidence="2">Single-pass membrane protein</topology>
    </subcellularLocation>
    <subcellularLocation>
        <location evidence="3">Endoplasmic reticulum membrane</location>
        <topology evidence="3">Single-pass membrane protein</topology>
    </subcellularLocation>
    <subcellularLocation>
        <location evidence="4">Membrane</location>
        <topology evidence="4">Single-pass type I membrane protein</topology>
    </subcellularLocation>
</comment>
<keyword evidence="16" id="KW-0418">Kinase</keyword>
<dbReference type="PANTHER" id="PTHR45974">
    <property type="entry name" value="RECEPTOR-LIKE PROTEIN 55"/>
    <property type="match status" value="1"/>
</dbReference>
<dbReference type="GO" id="GO:0005524">
    <property type="term" value="F:ATP binding"/>
    <property type="evidence" value="ECO:0007669"/>
    <property type="project" value="UniProtKB-UniRule"/>
</dbReference>
<dbReference type="Pfam" id="PF00560">
    <property type="entry name" value="LRR_1"/>
    <property type="match status" value="8"/>
</dbReference>